<organism evidence="1 2">
    <name type="scientific">Scophthalmus maximus</name>
    <name type="common">Turbot</name>
    <name type="synonym">Psetta maxima</name>
    <dbReference type="NCBI Taxonomy" id="52904"/>
    <lineage>
        <taxon>Eukaryota</taxon>
        <taxon>Metazoa</taxon>
        <taxon>Chordata</taxon>
        <taxon>Craniata</taxon>
        <taxon>Vertebrata</taxon>
        <taxon>Euteleostomi</taxon>
        <taxon>Actinopterygii</taxon>
        <taxon>Neopterygii</taxon>
        <taxon>Teleostei</taxon>
        <taxon>Neoteleostei</taxon>
        <taxon>Acanthomorphata</taxon>
        <taxon>Carangaria</taxon>
        <taxon>Pleuronectiformes</taxon>
        <taxon>Pleuronectoidei</taxon>
        <taxon>Scophthalmidae</taxon>
        <taxon>Scophthalmus</taxon>
    </lineage>
</organism>
<gene>
    <name evidence="1" type="ORF">SMAX5B_017805</name>
</gene>
<keyword evidence="2" id="KW-1185">Reference proteome</keyword>
<accession>A0A2U9BX15</accession>
<evidence type="ECO:0000313" key="2">
    <source>
        <dbReference type="Proteomes" id="UP000246464"/>
    </source>
</evidence>
<dbReference type="Proteomes" id="UP000246464">
    <property type="component" value="Chromosome 10"/>
</dbReference>
<proteinExistence type="predicted"/>
<dbReference type="EMBL" id="CP026252">
    <property type="protein sequence ID" value="AWP08837.1"/>
    <property type="molecule type" value="Genomic_DNA"/>
</dbReference>
<name>A0A2U9BX15_SCOMX</name>
<evidence type="ECO:0000313" key="1">
    <source>
        <dbReference type="EMBL" id="AWP08837.1"/>
    </source>
</evidence>
<reference evidence="1 2" key="1">
    <citation type="submission" date="2017-12" db="EMBL/GenBank/DDBJ databases">
        <title>Integrating genomic resources of turbot (Scophthalmus maximus) in depth evaluation of genetic and physical mapping variation across individuals.</title>
        <authorList>
            <person name="Martinez P."/>
        </authorList>
    </citation>
    <scope>NUCLEOTIDE SEQUENCE [LARGE SCALE GENOMIC DNA]</scope>
</reference>
<sequence>MAGTEVSFSASRCSLTFLITLHEGDLLNAQWQRGREAKEHTVQMRGALYSKKGTRRTRVNLATAHGIIRSITVRLQTAPWCFLHDLQRLQPDMTVPAFTQFVNCTKGDRTLERVVNQASLEVGQSSLFLCTTPKNNAEPHSESLR</sequence>
<dbReference type="AlphaFoldDB" id="A0A2U9BX15"/>
<protein>
    <submittedName>
        <fullName evidence="1">Uncharacterized protein</fullName>
    </submittedName>
</protein>